<evidence type="ECO:0000256" key="10">
    <source>
        <dbReference type="PIRNR" id="PIRNR026671"/>
    </source>
</evidence>
<dbReference type="GO" id="GO:0160237">
    <property type="term" value="F:D-Ala-D-Ala dipeptidase activity"/>
    <property type="evidence" value="ECO:0007669"/>
    <property type="project" value="UniProtKB-EC"/>
</dbReference>
<gene>
    <name evidence="9" type="primary">ddpX</name>
    <name evidence="11" type="ORF">CBW21_21490</name>
</gene>
<keyword evidence="5 9" id="KW-0862">Zinc</keyword>
<dbReference type="PIRSF" id="PIRSF026671">
    <property type="entry name" value="AA_dipeptidase"/>
    <property type="match status" value="1"/>
</dbReference>
<evidence type="ECO:0000256" key="5">
    <source>
        <dbReference type="ARBA" id="ARBA00022833"/>
    </source>
</evidence>
<keyword evidence="12" id="KW-1185">Reference proteome</keyword>
<keyword evidence="2 9" id="KW-0645">Protease</keyword>
<evidence type="ECO:0000256" key="7">
    <source>
        <dbReference type="ARBA" id="ARBA00023049"/>
    </source>
</evidence>
<comment type="catalytic activity">
    <reaction evidence="1 9 10">
        <text>D-alanyl-D-alanine + H2O = 2 D-alanine</text>
        <dbReference type="Rhea" id="RHEA:20661"/>
        <dbReference type="ChEBI" id="CHEBI:15377"/>
        <dbReference type="ChEBI" id="CHEBI:57416"/>
        <dbReference type="ChEBI" id="CHEBI:57822"/>
        <dbReference type="EC" id="3.4.13.22"/>
    </reaction>
</comment>
<dbReference type="InterPro" id="IPR000755">
    <property type="entry name" value="A_A_dipeptidase"/>
</dbReference>
<dbReference type="EC" id="3.4.13.22" evidence="9 10"/>
<evidence type="ECO:0000313" key="12">
    <source>
        <dbReference type="Proteomes" id="UP000196342"/>
    </source>
</evidence>
<evidence type="ECO:0000256" key="9">
    <source>
        <dbReference type="HAMAP-Rule" id="MF_01924"/>
    </source>
</evidence>
<dbReference type="EMBL" id="NHOO01000028">
    <property type="protein sequence ID" value="OVE45745.1"/>
    <property type="molecule type" value="Genomic_DNA"/>
</dbReference>
<feature type="binding site" evidence="9">
    <location>
        <position position="112"/>
    </location>
    <ligand>
        <name>Zn(2+)</name>
        <dbReference type="ChEBI" id="CHEBI:29105"/>
        <note>catalytic</note>
    </ligand>
</feature>
<dbReference type="Proteomes" id="UP000196342">
    <property type="component" value="Unassembled WGS sequence"/>
</dbReference>
<dbReference type="Pfam" id="PF01427">
    <property type="entry name" value="Peptidase_M15"/>
    <property type="match status" value="1"/>
</dbReference>
<dbReference type="GO" id="GO:0006508">
    <property type="term" value="P:proteolysis"/>
    <property type="evidence" value="ECO:0007669"/>
    <property type="project" value="UniProtKB-KW"/>
</dbReference>
<dbReference type="Gene3D" id="3.30.1380.10">
    <property type="match status" value="1"/>
</dbReference>
<dbReference type="InterPro" id="IPR009045">
    <property type="entry name" value="Zn_M74/Hedgehog-like"/>
</dbReference>
<keyword evidence="8 10" id="KW-0961">Cell wall biogenesis/degradation</keyword>
<name>A0A202B2M2_CHRVL</name>
<dbReference type="PANTHER" id="PTHR43126">
    <property type="entry name" value="D-ALANYL-D-ALANINE DIPEPTIDASE"/>
    <property type="match status" value="1"/>
</dbReference>
<evidence type="ECO:0000256" key="8">
    <source>
        <dbReference type="ARBA" id="ARBA00023316"/>
    </source>
</evidence>
<feature type="site" description="Transition state stabilizer" evidence="9">
    <location>
        <position position="82"/>
    </location>
</feature>
<reference evidence="11 12" key="1">
    <citation type="submission" date="2017-05" db="EMBL/GenBank/DDBJ databases">
        <title>Chromobacterium violaceum GHPS1 isolated from Hydrocarbon polluted soil in French Guiana display an awesome secondary metabolite arsenal and a battery of drug and heavy-metal-resistance and detoxification of xenobiotics proteins.</title>
        <authorList>
            <person name="Belbahri L."/>
        </authorList>
    </citation>
    <scope>NUCLEOTIDE SEQUENCE [LARGE SCALE GENOMIC DNA]</scope>
    <source>
        <strain evidence="11 12">GHPS1</strain>
    </source>
</reference>
<keyword evidence="4 9" id="KW-0378">Hydrolase</keyword>
<dbReference type="AlphaFoldDB" id="A0A202B2M2"/>
<dbReference type="CDD" id="cd14840">
    <property type="entry name" value="D-Ala-D-Ala_dipeptidase_Aad"/>
    <property type="match status" value="1"/>
</dbReference>
<dbReference type="SUPFAM" id="SSF55166">
    <property type="entry name" value="Hedgehog/DD-peptidase"/>
    <property type="match status" value="1"/>
</dbReference>
<evidence type="ECO:0000256" key="6">
    <source>
        <dbReference type="ARBA" id="ARBA00022997"/>
    </source>
</evidence>
<proteinExistence type="inferred from homology"/>
<evidence type="ECO:0000256" key="2">
    <source>
        <dbReference type="ARBA" id="ARBA00022670"/>
    </source>
</evidence>
<comment type="function">
    <text evidence="9 10">Catalyzes hydrolysis of the D-alanyl-D-alanine dipeptide.</text>
</comment>
<feature type="active site" description="Proton donor/acceptor" evidence="9">
    <location>
        <position position="183"/>
    </location>
</feature>
<feature type="binding site" evidence="9">
    <location>
        <position position="119"/>
    </location>
    <ligand>
        <name>Zn(2+)</name>
        <dbReference type="ChEBI" id="CHEBI:29105"/>
        <note>catalytic</note>
    </ligand>
</feature>
<comment type="cofactor">
    <cofactor evidence="9">
        <name>Zn(2+)</name>
        <dbReference type="ChEBI" id="CHEBI:29105"/>
    </cofactor>
    <text evidence="9">Binds 1 zinc ion per subunit.</text>
</comment>
<keyword evidence="3 9" id="KW-0479">Metal-binding</keyword>
<dbReference type="HAMAP" id="MF_01924">
    <property type="entry name" value="A_A_dipeptidase"/>
    <property type="match status" value="1"/>
</dbReference>
<comment type="similarity">
    <text evidence="9 10">Belongs to the peptidase M15D family.</text>
</comment>
<comment type="caution">
    <text evidence="11">The sequence shown here is derived from an EMBL/GenBank/DDBJ whole genome shotgun (WGS) entry which is preliminary data.</text>
</comment>
<feature type="binding site" evidence="9">
    <location>
        <position position="186"/>
    </location>
    <ligand>
        <name>Zn(2+)</name>
        <dbReference type="ChEBI" id="CHEBI:29105"/>
        <note>catalytic</note>
    </ligand>
</feature>
<evidence type="ECO:0000256" key="1">
    <source>
        <dbReference type="ARBA" id="ARBA00001362"/>
    </source>
</evidence>
<keyword evidence="7 9" id="KW-0482">Metalloprotease</keyword>
<protein>
    <recommendedName>
        <fullName evidence="9 10">D-alanyl-D-alanine dipeptidase</fullName>
        <shortName evidence="9 10">D-Ala-D-Ala dipeptidase</shortName>
        <ecNumber evidence="9 10">3.4.13.22</ecNumber>
    </recommendedName>
</protein>
<dbReference type="GO" id="GO:0008237">
    <property type="term" value="F:metallopeptidase activity"/>
    <property type="evidence" value="ECO:0007669"/>
    <property type="project" value="UniProtKB-KW"/>
</dbReference>
<organism evidence="11 12">
    <name type="scientific">Chromobacterium violaceum</name>
    <dbReference type="NCBI Taxonomy" id="536"/>
    <lineage>
        <taxon>Bacteria</taxon>
        <taxon>Pseudomonadati</taxon>
        <taxon>Pseudomonadota</taxon>
        <taxon>Betaproteobacteria</taxon>
        <taxon>Neisseriales</taxon>
        <taxon>Chromobacteriaceae</taxon>
        <taxon>Chromobacterium</taxon>
    </lineage>
</organism>
<dbReference type="GO" id="GO:0008270">
    <property type="term" value="F:zinc ion binding"/>
    <property type="evidence" value="ECO:0007669"/>
    <property type="project" value="UniProtKB-UniRule"/>
</dbReference>
<sequence length="203" mass="23126">MMGTIRLEELENHSEYVSIAGMAGVRLDLRYASDDNFVGRDLYGPSAHALLHREAARRLARAARELASRRAGYRLRVFDALRPGRVQRVLWDIVKDTPQRIYVADPARGSIHSFGMAVDITVEDGQGRELDMGTGFDDFTERAQPQREAEMRERGLLSDAQLDNRLLLRGCMVAGGFRGIATEWWHFEAADRDWVRAHMRLIE</sequence>
<accession>A0A202B2M2</accession>
<dbReference type="GeneID" id="66366613"/>
<dbReference type="RefSeq" id="WP_081526660.1">
    <property type="nucleotide sequence ID" value="NZ_CP069442.1"/>
</dbReference>
<dbReference type="GO" id="GO:0071555">
    <property type="term" value="P:cell wall organization"/>
    <property type="evidence" value="ECO:0007669"/>
    <property type="project" value="UniProtKB-KW"/>
</dbReference>
<evidence type="ECO:0000256" key="3">
    <source>
        <dbReference type="ARBA" id="ARBA00022723"/>
    </source>
</evidence>
<evidence type="ECO:0000313" key="11">
    <source>
        <dbReference type="EMBL" id="OVE45745.1"/>
    </source>
</evidence>
<keyword evidence="6 9" id="KW-0224">Dipeptidase</keyword>
<evidence type="ECO:0000256" key="4">
    <source>
        <dbReference type="ARBA" id="ARBA00022801"/>
    </source>
</evidence>